<reference evidence="2 3" key="1">
    <citation type="journal article" date="2021" name="Sci. Rep.">
        <title>Chromosome anchoring in Senegalese sole (Solea senegalensis) reveals sex-associated markers and genome rearrangements in flatfish.</title>
        <authorList>
            <person name="Guerrero-Cozar I."/>
            <person name="Gomez-Garrido J."/>
            <person name="Berbel C."/>
            <person name="Martinez-Blanch J.F."/>
            <person name="Alioto T."/>
            <person name="Claros M.G."/>
            <person name="Gagnaire P.A."/>
            <person name="Manchado M."/>
        </authorList>
    </citation>
    <scope>NUCLEOTIDE SEQUENCE [LARGE SCALE GENOMIC DNA]</scope>
    <source>
        <strain evidence="2">Sse05_10M</strain>
    </source>
</reference>
<proteinExistence type="predicted"/>
<accession>A0AAV6RMB9</accession>
<evidence type="ECO:0000313" key="3">
    <source>
        <dbReference type="Proteomes" id="UP000693946"/>
    </source>
</evidence>
<dbReference type="EMBL" id="JAGKHQ010000011">
    <property type="protein sequence ID" value="KAG7505452.1"/>
    <property type="molecule type" value="Genomic_DNA"/>
</dbReference>
<keyword evidence="3" id="KW-1185">Reference proteome</keyword>
<name>A0AAV6RMB9_SOLSE</name>
<feature type="region of interest" description="Disordered" evidence="1">
    <location>
        <begin position="32"/>
        <end position="53"/>
    </location>
</feature>
<evidence type="ECO:0000256" key="1">
    <source>
        <dbReference type="SAM" id="MobiDB-lite"/>
    </source>
</evidence>
<organism evidence="2 3">
    <name type="scientific">Solea senegalensis</name>
    <name type="common">Senegalese sole</name>
    <dbReference type="NCBI Taxonomy" id="28829"/>
    <lineage>
        <taxon>Eukaryota</taxon>
        <taxon>Metazoa</taxon>
        <taxon>Chordata</taxon>
        <taxon>Craniata</taxon>
        <taxon>Vertebrata</taxon>
        <taxon>Euteleostomi</taxon>
        <taxon>Actinopterygii</taxon>
        <taxon>Neopterygii</taxon>
        <taxon>Teleostei</taxon>
        <taxon>Neoteleostei</taxon>
        <taxon>Acanthomorphata</taxon>
        <taxon>Carangaria</taxon>
        <taxon>Pleuronectiformes</taxon>
        <taxon>Pleuronectoidei</taxon>
        <taxon>Soleidae</taxon>
        <taxon>Solea</taxon>
    </lineage>
</organism>
<comment type="caution">
    <text evidence="2">The sequence shown here is derived from an EMBL/GenBank/DDBJ whole genome shotgun (WGS) entry which is preliminary data.</text>
</comment>
<dbReference type="AlphaFoldDB" id="A0AAV6RMB9"/>
<protein>
    <submittedName>
        <fullName evidence="2">Uncharacterized protein</fullName>
    </submittedName>
</protein>
<evidence type="ECO:0000313" key="2">
    <source>
        <dbReference type="EMBL" id="KAG7505452.1"/>
    </source>
</evidence>
<gene>
    <name evidence="2" type="ORF">JOB18_031890</name>
</gene>
<sequence>MNYQLKSSTIIQPGTLQFVCFQVIPFTAVTKYDQDQEPGPGPGPGGGRGADGTALTNTAEALVVEDDCLWKDLAALLVELVWPFTNTTNSSDGIVSKRT</sequence>
<dbReference type="Proteomes" id="UP000693946">
    <property type="component" value="Linkage Group LG19"/>
</dbReference>